<protein>
    <submittedName>
        <fullName evidence="1">Uncharacterized protein</fullName>
    </submittedName>
</protein>
<comment type="caution">
    <text evidence="1">The sequence shown here is derived from an EMBL/GenBank/DDBJ whole genome shotgun (WGS) entry which is preliminary data.</text>
</comment>
<accession>A0A5C5X9F5</accession>
<sequence>MSNPFELQIYEGWCKRTAKEVFQIDSHLGGIALNLDICTNDCVEAVHQYLIGYLFCHGWKPEEPIGRDYKCSKWVLRLKGADPLALEAKPQDDGLRVQCHLPGDPGRYISMDMVYVG</sequence>
<reference evidence="1 2" key="1">
    <citation type="submission" date="2019-02" db="EMBL/GenBank/DDBJ databases">
        <title>Deep-cultivation of Planctomycetes and their phenomic and genomic characterization uncovers novel biology.</title>
        <authorList>
            <person name="Wiegand S."/>
            <person name="Jogler M."/>
            <person name="Boedeker C."/>
            <person name="Pinto D."/>
            <person name="Vollmers J."/>
            <person name="Rivas-Marin E."/>
            <person name="Kohn T."/>
            <person name="Peeters S.H."/>
            <person name="Heuer A."/>
            <person name="Rast P."/>
            <person name="Oberbeckmann S."/>
            <person name="Bunk B."/>
            <person name="Jeske O."/>
            <person name="Meyerdierks A."/>
            <person name="Storesund J.E."/>
            <person name="Kallscheuer N."/>
            <person name="Luecker S."/>
            <person name="Lage O.M."/>
            <person name="Pohl T."/>
            <person name="Merkel B.J."/>
            <person name="Hornburger P."/>
            <person name="Mueller R.-W."/>
            <person name="Bruemmer F."/>
            <person name="Labrenz M."/>
            <person name="Spormann A.M."/>
            <person name="Op Den Camp H."/>
            <person name="Overmann J."/>
            <person name="Amann R."/>
            <person name="Jetten M.S.M."/>
            <person name="Mascher T."/>
            <person name="Medema M.H."/>
            <person name="Devos D.P."/>
            <person name="Kaster A.-K."/>
            <person name="Ovreas L."/>
            <person name="Rohde M."/>
            <person name="Galperin M.Y."/>
            <person name="Jogler C."/>
        </authorList>
    </citation>
    <scope>NUCLEOTIDE SEQUENCE [LARGE SCALE GENOMIC DNA]</scope>
    <source>
        <strain evidence="1 2">KOR42</strain>
    </source>
</reference>
<dbReference type="RefSeq" id="WP_146509676.1">
    <property type="nucleotide sequence ID" value="NZ_SIHI01000001.1"/>
</dbReference>
<name>A0A5C5X9F5_9PLAN</name>
<dbReference type="Proteomes" id="UP000317243">
    <property type="component" value="Unassembled WGS sequence"/>
</dbReference>
<evidence type="ECO:0000313" key="2">
    <source>
        <dbReference type="Proteomes" id="UP000317243"/>
    </source>
</evidence>
<evidence type="ECO:0000313" key="1">
    <source>
        <dbReference type="EMBL" id="TWT58943.1"/>
    </source>
</evidence>
<keyword evidence="2" id="KW-1185">Reference proteome</keyword>
<dbReference type="AlphaFoldDB" id="A0A5C5X9F5"/>
<dbReference type="EMBL" id="SIHI01000001">
    <property type="protein sequence ID" value="TWT58943.1"/>
    <property type="molecule type" value="Genomic_DNA"/>
</dbReference>
<organism evidence="1 2">
    <name type="scientific">Thalassoglobus neptunius</name>
    <dbReference type="NCBI Taxonomy" id="1938619"/>
    <lineage>
        <taxon>Bacteria</taxon>
        <taxon>Pseudomonadati</taxon>
        <taxon>Planctomycetota</taxon>
        <taxon>Planctomycetia</taxon>
        <taxon>Planctomycetales</taxon>
        <taxon>Planctomycetaceae</taxon>
        <taxon>Thalassoglobus</taxon>
    </lineage>
</organism>
<gene>
    <name evidence="1" type="ORF">KOR42_23300</name>
</gene>
<proteinExistence type="predicted"/>